<dbReference type="Proteomes" id="UP000325957">
    <property type="component" value="Unassembled WGS sequence"/>
</dbReference>
<keyword evidence="5" id="KW-1185">Reference proteome</keyword>
<evidence type="ECO:0000313" key="4">
    <source>
        <dbReference type="EMBL" id="KAA9394481.1"/>
    </source>
</evidence>
<evidence type="ECO:0000259" key="3">
    <source>
        <dbReference type="Pfam" id="PF02525"/>
    </source>
</evidence>
<dbReference type="InterPro" id="IPR029039">
    <property type="entry name" value="Flavoprotein-like_sf"/>
</dbReference>
<comment type="caution">
    <text evidence="4">The sequence shown here is derived from an EMBL/GenBank/DDBJ whole genome shotgun (WGS) entry which is preliminary data.</text>
</comment>
<dbReference type="GO" id="GO:0005829">
    <property type="term" value="C:cytosol"/>
    <property type="evidence" value="ECO:0007669"/>
    <property type="project" value="TreeGrafter"/>
</dbReference>
<sequence length="196" mass="21020">MHALVLFAHPDRDSLTTSTANRISSGLEDAGWSVEVADLVAEGFDPRMTEEDLAVVRGLGSAPADVVREQERVERADALIIVHPVYWWSMPALLKGWIDRVFTFGWAFGTDSATALVDRAVHIVRLGGSSPRTYESHGYDRAIRTGVEHGIFEFAGGPVASSHLIHSAPEGIEERAAESVDAVVASVTGARASVSA</sequence>
<proteinExistence type="inferred from homology"/>
<dbReference type="GO" id="GO:0003955">
    <property type="term" value="F:NAD(P)H dehydrogenase (quinone) activity"/>
    <property type="evidence" value="ECO:0007669"/>
    <property type="project" value="TreeGrafter"/>
</dbReference>
<dbReference type="RefSeq" id="WP_158033504.1">
    <property type="nucleotide sequence ID" value="NZ_ML708615.1"/>
</dbReference>
<dbReference type="SUPFAM" id="SSF52218">
    <property type="entry name" value="Flavoproteins"/>
    <property type="match status" value="1"/>
</dbReference>
<dbReference type="EMBL" id="SZWF01000006">
    <property type="protein sequence ID" value="KAA9394481.1"/>
    <property type="molecule type" value="Genomic_DNA"/>
</dbReference>
<dbReference type="Gene3D" id="3.40.50.360">
    <property type="match status" value="1"/>
</dbReference>
<dbReference type="PANTHER" id="PTHR10204:SF34">
    <property type="entry name" value="NAD(P)H DEHYDROGENASE [QUINONE] 1 ISOFORM 1"/>
    <property type="match status" value="1"/>
</dbReference>
<accession>A0A5J5L0M6</accession>
<dbReference type="Pfam" id="PF02525">
    <property type="entry name" value="Flavodoxin_2"/>
    <property type="match status" value="1"/>
</dbReference>
<dbReference type="PANTHER" id="PTHR10204">
    <property type="entry name" value="NAD P H OXIDOREDUCTASE-RELATED"/>
    <property type="match status" value="1"/>
</dbReference>
<feature type="domain" description="Flavodoxin-like fold" evidence="3">
    <location>
        <begin position="1"/>
        <end position="179"/>
    </location>
</feature>
<dbReference type="InterPro" id="IPR051545">
    <property type="entry name" value="NAD(P)H_dehydrogenase_qn"/>
</dbReference>
<evidence type="ECO:0000313" key="5">
    <source>
        <dbReference type="Proteomes" id="UP000325957"/>
    </source>
</evidence>
<evidence type="ECO:0000256" key="2">
    <source>
        <dbReference type="ARBA" id="ARBA00023002"/>
    </source>
</evidence>
<name>A0A5J5L0M6_9MICC</name>
<reference evidence="4 5" key="1">
    <citation type="submission" date="2019-05" db="EMBL/GenBank/DDBJ databases">
        <title>Kocuria coralli sp. nov., a novel actinobacterium isolated from coral reef seawater.</title>
        <authorList>
            <person name="Li J."/>
        </authorList>
    </citation>
    <scope>NUCLEOTIDE SEQUENCE [LARGE SCALE GENOMIC DNA]</scope>
    <source>
        <strain evidence="4 5">SCSIO 13007</strain>
    </source>
</reference>
<keyword evidence="2" id="KW-0560">Oxidoreductase</keyword>
<organism evidence="4 5">
    <name type="scientific">Kocuria coralli</name>
    <dbReference type="NCBI Taxonomy" id="1461025"/>
    <lineage>
        <taxon>Bacteria</taxon>
        <taxon>Bacillati</taxon>
        <taxon>Actinomycetota</taxon>
        <taxon>Actinomycetes</taxon>
        <taxon>Micrococcales</taxon>
        <taxon>Micrococcaceae</taxon>
        <taxon>Kocuria</taxon>
    </lineage>
</organism>
<comment type="similarity">
    <text evidence="1">Belongs to the NAD(P)H dehydrogenase (quinone) family.</text>
</comment>
<evidence type="ECO:0000256" key="1">
    <source>
        <dbReference type="ARBA" id="ARBA00006252"/>
    </source>
</evidence>
<dbReference type="InterPro" id="IPR003680">
    <property type="entry name" value="Flavodoxin_fold"/>
</dbReference>
<dbReference type="OrthoDB" id="9798454at2"/>
<dbReference type="AlphaFoldDB" id="A0A5J5L0M6"/>
<gene>
    <name evidence="4" type="ORF">FCK90_06570</name>
</gene>
<protein>
    <submittedName>
        <fullName evidence="4">NAD(P)H-dependent oxidoreductase</fullName>
    </submittedName>
</protein>